<organism evidence="1 2">
    <name type="scientific">Pseudomonas syringae pv. pisi str. 1704B</name>
    <dbReference type="NCBI Taxonomy" id="629263"/>
    <lineage>
        <taxon>Bacteria</taxon>
        <taxon>Pseudomonadati</taxon>
        <taxon>Pseudomonadota</taxon>
        <taxon>Gammaproteobacteria</taxon>
        <taxon>Pseudomonadales</taxon>
        <taxon>Pseudomonadaceae</taxon>
        <taxon>Pseudomonas</taxon>
        <taxon>Pseudomonas syringae</taxon>
    </lineage>
</organism>
<evidence type="ECO:0000313" key="1">
    <source>
        <dbReference type="EMBL" id="EGH43217.1"/>
    </source>
</evidence>
<proteinExistence type="predicted"/>
<reference evidence="1 2" key="1">
    <citation type="journal article" date="2011" name="PLoS Pathog.">
        <title>Dynamic evolution of pathogenicity revealed by sequencing and comparative genomics of 19 Pseudomonas syringae isolates.</title>
        <authorList>
            <person name="Baltrus D.A."/>
            <person name="Nishimura M.T."/>
            <person name="Romanchuk A."/>
            <person name="Chang J.H."/>
            <person name="Mukhtar M.S."/>
            <person name="Cherkis K."/>
            <person name="Roach J."/>
            <person name="Grant S.R."/>
            <person name="Jones C.D."/>
            <person name="Dangl J.L."/>
        </authorList>
    </citation>
    <scope>NUCLEOTIDE SEQUENCE [LARGE SCALE GENOMIC DNA]</scope>
    <source>
        <strain evidence="1 2">1704B</strain>
    </source>
</reference>
<dbReference type="AlphaFoldDB" id="F3G817"/>
<protein>
    <submittedName>
        <fullName evidence="1">Uncharacterized protein</fullName>
    </submittedName>
</protein>
<keyword evidence="2" id="KW-1185">Reference proteome</keyword>
<comment type="caution">
    <text evidence="1">The sequence shown here is derived from an EMBL/GenBank/DDBJ whole genome shotgun (WGS) entry which is preliminary data.</text>
</comment>
<dbReference type="HOGENOM" id="CLU_218777_0_0_6"/>
<sequence>MAGIMRAVALVLAVLVRVAESPAGRRLAARRRGAD</sequence>
<dbReference type="EMBL" id="AEAI01000640">
    <property type="protein sequence ID" value="EGH43217.1"/>
    <property type="molecule type" value="Genomic_DNA"/>
</dbReference>
<dbReference type="BioCyc" id="PSYR629263:G11X0-2243-MONOMER"/>
<accession>F3G817</accession>
<name>F3G817_PSESJ</name>
<gene>
    <name evidence="1" type="ORF">PSYPI_12819</name>
</gene>
<evidence type="ECO:0000313" key="2">
    <source>
        <dbReference type="Proteomes" id="UP000004986"/>
    </source>
</evidence>
<dbReference type="Proteomes" id="UP000004986">
    <property type="component" value="Unassembled WGS sequence"/>
</dbReference>